<sequence>MPPVLLAFALAVLADLTAVALHLPLLEDVSKPLLVPLLALHMMRAGGGARPVVLAGLALATAGDVALLLPGTAAFLAGTACFLGFQLAYVAAFAREGALAHLRRRPWLYAGALAVWAAANAALAPGLGSLAWAVAPYSLALVTMAVTAPVLGTAAAWGGAVFVASDLLVGLGVAGVEFTGRRVLVTATYAAAQFLLARAWAAAPPESGPARPQPAVRAPSPAVGNP</sequence>
<protein>
    <submittedName>
        <fullName evidence="8">Lysoplasmalogenase</fullName>
    </submittedName>
</protein>
<evidence type="ECO:0000256" key="2">
    <source>
        <dbReference type="ARBA" id="ARBA00007375"/>
    </source>
</evidence>
<proteinExistence type="inferred from homology"/>
<feature type="transmembrane region" description="Helical" evidence="7">
    <location>
        <begin position="183"/>
        <end position="203"/>
    </location>
</feature>
<dbReference type="PANTHER" id="PTHR31885:SF6">
    <property type="entry name" value="GH04784P"/>
    <property type="match status" value="1"/>
</dbReference>
<reference evidence="8 9" key="1">
    <citation type="submission" date="2023-03" db="EMBL/GenBank/DDBJ databases">
        <title>Draft genome sequence of Streptomyces sp. K1PA1 isolated from peat swamp forest in Thailand.</title>
        <authorList>
            <person name="Klaysubun C."/>
            <person name="Duangmal K."/>
        </authorList>
    </citation>
    <scope>NUCLEOTIDE SEQUENCE [LARGE SCALE GENOMIC DNA]</scope>
    <source>
        <strain evidence="8 9">K1PA1</strain>
    </source>
</reference>
<dbReference type="RefSeq" id="WP_276108831.1">
    <property type="nucleotide sequence ID" value="NZ_JARJBB010000005.1"/>
</dbReference>
<dbReference type="Pfam" id="PF07947">
    <property type="entry name" value="YhhN"/>
    <property type="match status" value="1"/>
</dbReference>
<keyword evidence="3 7" id="KW-0812">Transmembrane</keyword>
<comment type="similarity">
    <text evidence="2">Belongs to the TMEM86 family.</text>
</comment>
<accession>A0ABT6A621</accession>
<evidence type="ECO:0000256" key="6">
    <source>
        <dbReference type="SAM" id="MobiDB-lite"/>
    </source>
</evidence>
<dbReference type="EMBL" id="JARJBB010000005">
    <property type="protein sequence ID" value="MDF3299270.1"/>
    <property type="molecule type" value="Genomic_DNA"/>
</dbReference>
<keyword evidence="4 7" id="KW-1133">Transmembrane helix</keyword>
<keyword evidence="5 7" id="KW-0472">Membrane</keyword>
<evidence type="ECO:0000313" key="9">
    <source>
        <dbReference type="Proteomes" id="UP001221150"/>
    </source>
</evidence>
<evidence type="ECO:0000256" key="3">
    <source>
        <dbReference type="ARBA" id="ARBA00022692"/>
    </source>
</evidence>
<name>A0ABT6A621_9ACTN</name>
<feature type="transmembrane region" description="Helical" evidence="7">
    <location>
        <begin position="154"/>
        <end position="176"/>
    </location>
</feature>
<feature type="transmembrane region" description="Helical" evidence="7">
    <location>
        <begin position="106"/>
        <end position="134"/>
    </location>
</feature>
<comment type="subcellular location">
    <subcellularLocation>
        <location evidence="1">Membrane</location>
        <topology evidence="1">Multi-pass membrane protein</topology>
    </subcellularLocation>
</comment>
<organism evidence="8 9">
    <name type="scientific">Streptomyces tropicalis</name>
    <dbReference type="NCBI Taxonomy" id="3034234"/>
    <lineage>
        <taxon>Bacteria</taxon>
        <taxon>Bacillati</taxon>
        <taxon>Actinomycetota</taxon>
        <taxon>Actinomycetes</taxon>
        <taxon>Kitasatosporales</taxon>
        <taxon>Streptomycetaceae</taxon>
        <taxon>Streptomyces</taxon>
    </lineage>
</organism>
<dbReference type="Proteomes" id="UP001221150">
    <property type="component" value="Unassembled WGS sequence"/>
</dbReference>
<feature type="transmembrane region" description="Helical" evidence="7">
    <location>
        <begin position="73"/>
        <end position="94"/>
    </location>
</feature>
<dbReference type="InterPro" id="IPR012506">
    <property type="entry name" value="TMEM86B-like"/>
</dbReference>
<evidence type="ECO:0000313" key="8">
    <source>
        <dbReference type="EMBL" id="MDF3299270.1"/>
    </source>
</evidence>
<evidence type="ECO:0000256" key="5">
    <source>
        <dbReference type="ARBA" id="ARBA00023136"/>
    </source>
</evidence>
<gene>
    <name evidence="8" type="ORF">P3H78_11600</name>
</gene>
<comment type="caution">
    <text evidence="8">The sequence shown here is derived from an EMBL/GenBank/DDBJ whole genome shotgun (WGS) entry which is preliminary data.</text>
</comment>
<evidence type="ECO:0000256" key="1">
    <source>
        <dbReference type="ARBA" id="ARBA00004141"/>
    </source>
</evidence>
<evidence type="ECO:0000256" key="7">
    <source>
        <dbReference type="SAM" id="Phobius"/>
    </source>
</evidence>
<feature type="region of interest" description="Disordered" evidence="6">
    <location>
        <begin position="204"/>
        <end position="226"/>
    </location>
</feature>
<evidence type="ECO:0000256" key="4">
    <source>
        <dbReference type="ARBA" id="ARBA00022989"/>
    </source>
</evidence>
<keyword evidence="9" id="KW-1185">Reference proteome</keyword>
<dbReference type="PANTHER" id="PTHR31885">
    <property type="entry name" value="GH04784P"/>
    <property type="match status" value="1"/>
</dbReference>